<accession>A0A8T1TME3</accession>
<dbReference type="VEuPathDB" id="FungiDB:PC110_g15074"/>
<gene>
    <name evidence="1" type="ORF">JG687_00017695</name>
</gene>
<dbReference type="EMBL" id="JAENGZ010002138">
    <property type="protein sequence ID" value="KAG6944729.1"/>
    <property type="molecule type" value="Genomic_DNA"/>
</dbReference>
<evidence type="ECO:0000313" key="2">
    <source>
        <dbReference type="Proteomes" id="UP000688947"/>
    </source>
</evidence>
<sequence>MAVRELAKQGQQTANDSISLQTAEKARFAVVSYLSSIEHSDGTDVNTWCVREEESGAKTGYGIPARDPFVRQFMRGLKTKKASEYVPPKSFRALLDTPAGVKGFSEESRVWFKAVSSFAFYSVCRIDEVLTLKWKDVSLRQYRPSVFAPHEVVE</sequence>
<proteinExistence type="predicted"/>
<reference evidence="1" key="1">
    <citation type="submission" date="2021-01" db="EMBL/GenBank/DDBJ databases">
        <title>Phytophthora aleatoria, a newly-described species from Pinus radiata is distinct from Phytophthora cactorum isolates based on comparative genomics.</title>
        <authorList>
            <person name="Mcdougal R."/>
            <person name="Panda P."/>
            <person name="Williams N."/>
            <person name="Studholme D.J."/>
        </authorList>
    </citation>
    <scope>NUCLEOTIDE SEQUENCE</scope>
    <source>
        <strain evidence="1">NZFS 3830</strain>
    </source>
</reference>
<name>A0A8T1TME3_9STRA</name>
<dbReference type="OrthoDB" id="96835at2759"/>
<dbReference type="AlphaFoldDB" id="A0A8T1TME3"/>
<evidence type="ECO:0000313" key="1">
    <source>
        <dbReference type="EMBL" id="KAG6944729.1"/>
    </source>
</evidence>
<comment type="caution">
    <text evidence="1">The sequence shown here is derived from an EMBL/GenBank/DDBJ whole genome shotgun (WGS) entry which is preliminary data.</text>
</comment>
<dbReference type="Proteomes" id="UP000688947">
    <property type="component" value="Unassembled WGS sequence"/>
</dbReference>
<protein>
    <submittedName>
        <fullName evidence="1">Uncharacterized protein</fullName>
    </submittedName>
</protein>
<organism evidence="1 2">
    <name type="scientific">Phytophthora cactorum</name>
    <dbReference type="NCBI Taxonomy" id="29920"/>
    <lineage>
        <taxon>Eukaryota</taxon>
        <taxon>Sar</taxon>
        <taxon>Stramenopiles</taxon>
        <taxon>Oomycota</taxon>
        <taxon>Peronosporomycetes</taxon>
        <taxon>Peronosporales</taxon>
        <taxon>Peronosporaceae</taxon>
        <taxon>Phytophthora</taxon>
    </lineage>
</organism>